<accession>A0A0F7U362</accession>
<feature type="compositionally biased region" description="Basic and acidic residues" evidence="1">
    <location>
        <begin position="1336"/>
        <end position="1349"/>
    </location>
</feature>
<feature type="region of interest" description="Disordered" evidence="1">
    <location>
        <begin position="575"/>
        <end position="663"/>
    </location>
</feature>
<dbReference type="EMBL" id="LN714474">
    <property type="protein sequence ID" value="CEL64258.1"/>
    <property type="molecule type" value="Genomic_DNA"/>
</dbReference>
<feature type="region of interest" description="Disordered" evidence="1">
    <location>
        <begin position="1321"/>
        <end position="1349"/>
    </location>
</feature>
<feature type="compositionally biased region" description="Basic and acidic residues" evidence="1">
    <location>
        <begin position="217"/>
        <end position="232"/>
    </location>
</feature>
<feature type="compositionally biased region" description="Low complexity" evidence="1">
    <location>
        <begin position="2825"/>
        <end position="2873"/>
    </location>
</feature>
<protein>
    <submittedName>
        <fullName evidence="2">Armadillo/beta-catenin-like repeat-containing protein, putative</fullName>
    </submittedName>
</protein>
<feature type="region of interest" description="Disordered" evidence="1">
    <location>
        <begin position="2701"/>
        <end position="2722"/>
    </location>
</feature>
<feature type="region of interest" description="Disordered" evidence="1">
    <location>
        <begin position="2347"/>
        <end position="2373"/>
    </location>
</feature>
<feature type="region of interest" description="Disordered" evidence="1">
    <location>
        <begin position="812"/>
        <end position="840"/>
    </location>
</feature>
<feature type="compositionally biased region" description="Basic and acidic residues" evidence="1">
    <location>
        <begin position="1132"/>
        <end position="1142"/>
    </location>
</feature>
<feature type="compositionally biased region" description="Basic and acidic residues" evidence="1">
    <location>
        <begin position="1883"/>
        <end position="1894"/>
    </location>
</feature>
<feature type="compositionally biased region" description="Pro residues" evidence="1">
    <location>
        <begin position="584"/>
        <end position="597"/>
    </location>
</feature>
<gene>
    <name evidence="2" type="ORF">BN1204_001630</name>
</gene>
<feature type="compositionally biased region" description="Basic and acidic residues" evidence="1">
    <location>
        <begin position="285"/>
        <end position="299"/>
    </location>
</feature>
<feature type="region of interest" description="Disordered" evidence="1">
    <location>
        <begin position="1365"/>
        <end position="1451"/>
    </location>
</feature>
<feature type="compositionally biased region" description="Basic and acidic residues" evidence="1">
    <location>
        <begin position="147"/>
        <end position="165"/>
    </location>
</feature>
<feature type="region of interest" description="Disordered" evidence="1">
    <location>
        <begin position="98"/>
        <end position="362"/>
    </location>
</feature>
<feature type="compositionally biased region" description="Acidic residues" evidence="1">
    <location>
        <begin position="393"/>
        <end position="437"/>
    </location>
</feature>
<feature type="compositionally biased region" description="Basic and acidic residues" evidence="1">
    <location>
        <begin position="1909"/>
        <end position="1930"/>
    </location>
</feature>
<feature type="compositionally biased region" description="Basic and acidic residues" evidence="1">
    <location>
        <begin position="172"/>
        <end position="208"/>
    </location>
</feature>
<reference evidence="2" key="1">
    <citation type="journal article" date="2015" name="PLoS ONE">
        <title>Comprehensive Evaluation of Toxoplasma gondii VEG and Neospora caninum LIV Genomes with Tachyzoite Stage Transcriptome and Proteome Defines Novel Transcript Features.</title>
        <authorList>
            <person name="Ramaprasad A."/>
            <person name="Mourier T."/>
            <person name="Naeem R."/>
            <person name="Malas T.B."/>
            <person name="Moussa E."/>
            <person name="Panigrahi A."/>
            <person name="Vermont S.J."/>
            <person name="Otto T.D."/>
            <person name="Wastling J."/>
            <person name="Pain A."/>
        </authorList>
    </citation>
    <scope>NUCLEOTIDE SEQUENCE</scope>
    <source>
        <strain evidence="2">Liverpool</strain>
    </source>
</reference>
<feature type="compositionally biased region" description="Basic residues" evidence="1">
    <location>
        <begin position="1"/>
        <end position="11"/>
    </location>
</feature>
<feature type="region of interest" description="Disordered" evidence="1">
    <location>
        <begin position="382"/>
        <end position="440"/>
    </location>
</feature>
<feature type="compositionally biased region" description="Basic and acidic residues" evidence="1">
    <location>
        <begin position="2447"/>
        <end position="2463"/>
    </location>
</feature>
<feature type="compositionally biased region" description="Basic and acidic residues" evidence="1">
    <location>
        <begin position="2052"/>
        <end position="2062"/>
    </location>
</feature>
<feature type="compositionally biased region" description="Low complexity" evidence="1">
    <location>
        <begin position="598"/>
        <end position="607"/>
    </location>
</feature>
<feature type="compositionally biased region" description="Basic and acidic residues" evidence="1">
    <location>
        <begin position="98"/>
        <end position="107"/>
    </location>
</feature>
<feature type="compositionally biased region" description="Low complexity" evidence="1">
    <location>
        <begin position="990"/>
        <end position="1001"/>
    </location>
</feature>
<feature type="compositionally biased region" description="Polar residues" evidence="1">
    <location>
        <begin position="3120"/>
        <end position="3137"/>
    </location>
</feature>
<feature type="region of interest" description="Disordered" evidence="1">
    <location>
        <begin position="2503"/>
        <end position="2545"/>
    </location>
</feature>
<feature type="region of interest" description="Disordered" evidence="1">
    <location>
        <begin position="2434"/>
        <end position="2476"/>
    </location>
</feature>
<feature type="region of interest" description="Disordered" evidence="1">
    <location>
        <begin position="990"/>
        <end position="1009"/>
    </location>
</feature>
<feature type="compositionally biased region" description="Basic and acidic residues" evidence="1">
    <location>
        <begin position="1365"/>
        <end position="1380"/>
    </location>
</feature>
<feature type="region of interest" description="Disordered" evidence="1">
    <location>
        <begin position="3027"/>
        <end position="3141"/>
    </location>
</feature>
<feature type="region of interest" description="Disordered" evidence="1">
    <location>
        <begin position="2208"/>
        <end position="2319"/>
    </location>
</feature>
<feature type="region of interest" description="Disordered" evidence="1">
    <location>
        <begin position="2966"/>
        <end position="2985"/>
    </location>
</feature>
<feature type="region of interest" description="Disordered" evidence="1">
    <location>
        <begin position="1014"/>
        <end position="1048"/>
    </location>
</feature>
<feature type="compositionally biased region" description="Basic and acidic residues" evidence="1">
    <location>
        <begin position="317"/>
        <end position="327"/>
    </location>
</feature>
<name>A0A0F7U362_NEOCL</name>
<evidence type="ECO:0000256" key="1">
    <source>
        <dbReference type="SAM" id="MobiDB-lite"/>
    </source>
</evidence>
<feature type="compositionally biased region" description="Acidic residues" evidence="1">
    <location>
        <begin position="1430"/>
        <end position="1443"/>
    </location>
</feature>
<feature type="region of interest" description="Disordered" evidence="1">
    <location>
        <begin position="1237"/>
        <end position="1277"/>
    </location>
</feature>
<feature type="region of interest" description="Disordered" evidence="1">
    <location>
        <begin position="1973"/>
        <end position="2074"/>
    </location>
</feature>
<organism evidence="2">
    <name type="scientific">Neospora caninum (strain Liverpool)</name>
    <dbReference type="NCBI Taxonomy" id="572307"/>
    <lineage>
        <taxon>Eukaryota</taxon>
        <taxon>Sar</taxon>
        <taxon>Alveolata</taxon>
        <taxon>Apicomplexa</taxon>
        <taxon>Conoidasida</taxon>
        <taxon>Coccidia</taxon>
        <taxon>Eucoccidiorida</taxon>
        <taxon>Eimeriorina</taxon>
        <taxon>Sarcocystidae</taxon>
        <taxon>Neospora</taxon>
    </lineage>
</organism>
<feature type="compositionally biased region" description="Basic and acidic residues" evidence="1">
    <location>
        <begin position="3108"/>
        <end position="3118"/>
    </location>
</feature>
<feature type="region of interest" description="Disordered" evidence="1">
    <location>
        <begin position="1"/>
        <end position="51"/>
    </location>
</feature>
<feature type="compositionally biased region" description="Basic and acidic residues" evidence="1">
    <location>
        <begin position="118"/>
        <end position="130"/>
    </location>
</feature>
<feature type="region of interest" description="Disordered" evidence="1">
    <location>
        <begin position="2816"/>
        <end position="2903"/>
    </location>
</feature>
<feature type="compositionally biased region" description="Polar residues" evidence="1">
    <location>
        <begin position="1754"/>
        <end position="1763"/>
    </location>
</feature>
<feature type="region of interest" description="Disordered" evidence="1">
    <location>
        <begin position="1883"/>
        <end position="1930"/>
    </location>
</feature>
<evidence type="ECO:0000313" key="2">
    <source>
        <dbReference type="EMBL" id="CEL64258.1"/>
    </source>
</evidence>
<feature type="compositionally biased region" description="Basic and acidic residues" evidence="1">
    <location>
        <begin position="1252"/>
        <end position="1277"/>
    </location>
</feature>
<feature type="compositionally biased region" description="Basic and acidic residues" evidence="1">
    <location>
        <begin position="1408"/>
        <end position="1419"/>
    </location>
</feature>
<feature type="region of interest" description="Disordered" evidence="1">
    <location>
        <begin position="1691"/>
        <end position="1791"/>
    </location>
</feature>
<feature type="compositionally biased region" description="Basic and acidic residues" evidence="1">
    <location>
        <begin position="638"/>
        <end position="654"/>
    </location>
</feature>
<feature type="region of interest" description="Disordered" evidence="1">
    <location>
        <begin position="2604"/>
        <end position="2627"/>
    </location>
</feature>
<sequence length="3215" mass="345286">MARHCAKRGLAARKCASSPHHHEGEEEQEEGEEGFQGNGDAPLEDKAATDAVEVRTNGVDLQGRLEADSRAASFSACEARDTARTGDAFACVVKAYPKETAESDAKAGRRQPSAGGASRREWSCDRERHSSGGTTAVNETLLASPRRSGDDGEDVRQDRQARKQPDVLGAAGRDEGTRLTCETAREEEIRGQREGREGRGTRSERAGRGENSTEDEAGGRRGEEDFEGEQRPQDAGTGSPLEIGCCTGDSEDGQQGDEAGGTGMGKGPSEQRGGEDEQRVPGGEEGARTEETAELKDGATEDEGSAAVERTGTPSACEDRAESRFGKVGDSTACDNCGPREKAEEEGDEPEERSVRTWIGKKWESGAVKAVAQICKRRQLDPQASFLSASVESSDEQEDGSEEEEKGEGFEEGDDDGEAGEEEEEESGAAEGEEESFSSEVLRCREAPCFTPRNEARVVGSVPGRSALPRSLEMFLLEGEVSSLSSPRAGRSETNRAGSQGEASDRLCVLSSFSSMEALLRVTQKLPFESLVAFCCEYLRQLNAHLRFVRDLSLRQEKAYLALIARSRLPTNFSLAASSRPSSSPSPPSSPSSPSSPPLSSGSSSPSFLPTCVSPREKRSRGRRHSVSVCPGEETGTADEHRAAGNAREGEPSRQPRAADGGAFEEGSRFSFTRAYALRDANRLSRVSCVQRCCQECTEPVLQLLSCAYLVRLFCWREEERDRAFPVHPETLVTLIRALSLHRQHLVRLHRVHFPSLDLALLALSRLYAQSVALFQVLPVFRGLLRSEFTGSVSLVLHVRSPFPLLPGKDTPMHARAGAQASPEARGRRRQVATDSRPSDCFARCSGSQFFQTPSGSGDAWGIGRSSSASLGSSCVSACAASSSFLWRPVAVSSWLGLSFFSRPSRLERSRAAACIRARDAAHEALQALASFRRAPEVNRGFSVNLSRTGLDRPHSSSVPVPCSFSLATWSPAVLSRLLMRLLHAGGVSSVSAAGPSGRSSTFGDSGVSAPPPCVRGARSFSPSTADRPHAGPRQTGAESPTDTSRSWREERFALQSSPLVSRVALQLCRAVLFSFHAALRKFMLDGDVSLTDAPAVLPLTVQQAEAGAFAHARVAAEMARHFSEIAQLVSEGRERQASPRSEEDETRSSRFLLADREACAKAAQALADAAEGAASAVRRSAQANGASAPSFFPNSFFSGGGSLEPGTQRHAAGRACAANESFFFLGKAYAWRDQTRAGAAGPDGSNLATDVSRREESGEKEREREEGWRQGRPDRTHAQRARAIQLACDEEDLLCAQLNALTQLVLFCAQVETPLAALASADSGRRQRATVGRRYTAEREENPHCESEGCLREERRLCGLRARGERRTSNSEGETDSKLHAGAWTDEEPKRASESQYLAMQNGGRPENAKMWRRDTEQASRSSPSLSEAEADDEGVEEDDEKSAESMSWREELGTGFAREARRFATLAQELKDRLVGLITAEAVHLIRSHPYVPALPLTSVFASLLSPSRVDGTPSLLSASLRLLPQCRAAVWEASMARVGESLVHAVLHTRLLPLRFASLAARVLSLNRATDPPAESAAELPDVFLTSPGHTRKFPRALARFLSTARVLLLAYCSAPLVFDAPSGPAASSACSRIDGQGRSGRCSPSALAVHRSVSFLRDLEAFLRAPAAAIDAPLSQMVERRFPCFASALSPPRPRSNDEPARRSSSPQVSPRPALEARRRPTAASVEARSLEPSGKEDSDSRAGRPASSWAFQSVSARPSASGDRLAEGGRGAAGGLASEDGGVPGQVAGRWRQSMLVEEERTGRISVSLRTAEDYEKAVRVVEAFLQCGVKAEKFAADLLRLRPDLPRASKEGALAEICEKLARARRQAAQALAEARRAVEARRGRGDGSGEAEWGPMSEEAACDERAGTPRHEETYSQRNDACGRFRGERRQAVRAELAGDGNGTAQGGDRGWGVEEKILERLRKSSCGGAKETAKQRVAESDGEELQLKATTAEREGRTQGTENDATQKKKAQCTKQMMERGAREEARGRRGEERGLGGASALEEGAKEDKRFRDSPQVCRTGEAASAKSLFSTDSDSVASGLSKETLPFDWPGKAASSLASPCCLSVASPTQLASLSTAAALPSLLSTVPVPLASEGTEMLFLEADSAFGDTTAFSSAPSSFCSSSNLSSSHSSSLAPTAASSATFSSVCPLSSGTAGGFSPSPACRSGASPAPAAQEGTRPRRPCGGSQRRVDAQRGSETWNQRSDLGGRQGDAPPFRRAGLPIGGANGQGKERAEEGPAPESLSPLAGNASPQVSLSVHSDAPSPRIAPSLSAASACCQAVPLGLPVCEAAGAGVFSQRSSQAGERNASLPPSARNRRGAPEPDFVRLLDGARESLGGRARAFPQAGSLRSFRPEEERTCGASATFSAFPLLAAVARGLRENSGMPGISSSLPDSEVDSHTDSESDDDARARGQEQTSRDSLLGSEIMATGDNWESKGFCEKRGNLCVPQWSARRRPRRVDASRRHGGRGGPPAGRENVGFSRKKERQKDWREPKGEHALAGFVWQRGHLPPGASRFFPSPFTAFFSSVLTQSEDCDSFAQALSRLLASLVGEPARRPEDPQRRADSLGASERRETGERLRALPCEKGGSEAVRKWWRIQGSLLTIAASPAEIFAEASIYVGDLCCVLGDREESEETGEDAEKTCRGCGLGHVEKEDGEGSEGGDGSLRGIWREKARPGRGANVMDDEEIEGEEGFPAEGKTLWHDLDYEWIDADETTLRDPRCRLILTFWDGVRSPLHVFFSSPRRRRLWAQTLRAAIARASSHLRERGVGEDSSVSSFSSSSRSSSSSSRSSCPSSRSRSFSSPSSRHSSVPSAPSTASPSLGSVRRRRGSKPKGAGPFRIRHRKGGRDSSSCLELPHLPTACSQFPGPCFLVYSEHPHVVHSGTTVYFPSPALFSSVMSSRFSGFLSEGRSGSAHHSVSPVGRLSPPSPSQTLREGVFSLLGASGQEASRSAVSEGLSRFRNLLGVSVPGDACASVPLETPHPREKRGDFSWLWARRGRAGRPSATKRTREEHSGQAPSPPWGRWDEADKRRGERKTGDLVKHEDRGVGEGGGTRSEERQRRPTLDDSLSSWPQRQTNGATLQSCRRIPRHARPETDAAALPSALRLNDLALVNQLENAPWSDPEREWCFPEEVCLSVEAPRGRPRSPSFMPSSSVFGIVGL</sequence>
<proteinExistence type="predicted"/>
<feature type="compositionally biased region" description="Low complexity" evidence="1">
    <location>
        <begin position="1707"/>
        <end position="1717"/>
    </location>
</feature>
<feature type="compositionally biased region" description="Basic and acidic residues" evidence="1">
    <location>
        <begin position="1738"/>
        <end position="1747"/>
    </location>
</feature>
<feature type="compositionally biased region" description="Basic and acidic residues" evidence="1">
    <location>
        <begin position="2025"/>
        <end position="2043"/>
    </location>
</feature>
<feature type="compositionally biased region" description="Basic and acidic residues" evidence="1">
    <location>
        <begin position="3077"/>
        <end position="3101"/>
    </location>
</feature>
<feature type="region of interest" description="Disordered" evidence="1">
    <location>
        <begin position="1131"/>
        <end position="1150"/>
    </location>
</feature>